<dbReference type="PANTHER" id="PTHR34835">
    <property type="entry name" value="OS07G0283600 PROTEIN-RELATED"/>
    <property type="match status" value="1"/>
</dbReference>
<evidence type="ECO:0008006" key="2">
    <source>
        <dbReference type="Google" id="ProtNLM"/>
    </source>
</evidence>
<organism evidence="1">
    <name type="scientific">Aegilops tauschii</name>
    <name type="common">Tausch's goatgrass</name>
    <name type="synonym">Aegilops squarrosa</name>
    <dbReference type="NCBI Taxonomy" id="37682"/>
    <lineage>
        <taxon>Eukaryota</taxon>
        <taxon>Viridiplantae</taxon>
        <taxon>Streptophyta</taxon>
        <taxon>Embryophyta</taxon>
        <taxon>Tracheophyta</taxon>
        <taxon>Spermatophyta</taxon>
        <taxon>Magnoliopsida</taxon>
        <taxon>Liliopsida</taxon>
        <taxon>Poales</taxon>
        <taxon>Poaceae</taxon>
        <taxon>BOP clade</taxon>
        <taxon>Pooideae</taxon>
        <taxon>Triticodae</taxon>
        <taxon>Triticeae</taxon>
        <taxon>Triticinae</taxon>
        <taxon>Aegilops</taxon>
    </lineage>
</organism>
<reference evidence="1" key="1">
    <citation type="submission" date="2015-06" db="UniProtKB">
        <authorList>
            <consortium name="EnsemblPlants"/>
        </authorList>
    </citation>
    <scope>IDENTIFICATION</scope>
</reference>
<dbReference type="EnsemblPlants" id="EMT08270">
    <property type="protein sequence ID" value="EMT08270"/>
    <property type="gene ID" value="F775_00549"/>
</dbReference>
<name>M8B3V9_AEGTA</name>
<dbReference type="AlphaFoldDB" id="M8B3V9"/>
<accession>M8B3V9</accession>
<dbReference type="PANTHER" id="PTHR34835:SF62">
    <property type="entry name" value="AMINOTRANSFERASE-LIKE PLANT MOBILE DOMAIN-CONTAINING PROTEIN"/>
    <property type="match status" value="1"/>
</dbReference>
<sequence>MAHSSAAEQVKRRVAWPIDPVRAYHKSPAGEHVFIVLHHGIRGSAPAHQAGICNYMRNKEEYLAELSFHLGMAHCEGAPEGMEKTEQPLEEQAPPAPSSRISIKKAVEVIDSFNDYKRWLVTEIGFGGMLKLPAIQKLNLKFSAWVMSKVSVRRRAIVLSESKIIKFFAEDVHKVFGIPCGHRSVKGRDGFIKPEAKGTLGMDKTGVHSLRAAEEFLMREIAESSSKLEKDCFQIAFVIFVMGHVLAPRTKHDYGTIDYWGALANTENISQFNWSLMPILFITMCVQVFFLDNVDLGIFNKKHNVLPRIMDTMMTPAGTKIPGVRLDMSACKGDMSRTRVASEVLPDQQQAKRPRHDDDLLGTLKAGILQFARHTMQEISERFIDLPNDGSTTVFGERTAGLPGRKYVHRPGFQTDPWIRGVVPCPPQPYVSQLLEEFFATAPPEVLSRNFLVHENPRFIRITGLALKQQLVGDVLIDHELMSVIIRRYCQADQEADKHSPYLTWRHPLEPEFSSMVLSEQDYLHTMSIQKALGAMVLQYDITSAQLFFTPVPRPEGWIVIFWDMVARVIYVIDPMYSKNSQPLITEPRDEIIAWKLHDALFNCFAEYYAGWPVKKDAWKLKFLALADSIFNRYSTYELCLELQNESGACAVHITRHFDGKKLKIPLTKHTISKTKRETLHECMKLQGNFSSHVRDVLWRLLAPADSMFESE</sequence>
<evidence type="ECO:0000313" key="1">
    <source>
        <dbReference type="EnsemblPlants" id="EMT08270"/>
    </source>
</evidence>
<protein>
    <recommendedName>
        <fullName evidence="2">Ubiquitin-like protease family profile domain-containing protein</fullName>
    </recommendedName>
</protein>
<proteinExistence type="predicted"/>